<evidence type="ECO:0000313" key="3">
    <source>
        <dbReference type="Proteomes" id="UP001595445"/>
    </source>
</evidence>
<keyword evidence="2" id="KW-0255">Endonuclease</keyword>
<dbReference type="Pfam" id="PF03372">
    <property type="entry name" value="Exo_endo_phos"/>
    <property type="match status" value="1"/>
</dbReference>
<proteinExistence type="predicted"/>
<dbReference type="Proteomes" id="UP001595445">
    <property type="component" value="Unassembled WGS sequence"/>
</dbReference>
<organism evidence="2 3">
    <name type="scientific">Tabrizicola soli</name>
    <dbReference type="NCBI Taxonomy" id="2185115"/>
    <lineage>
        <taxon>Bacteria</taxon>
        <taxon>Pseudomonadati</taxon>
        <taxon>Pseudomonadota</taxon>
        <taxon>Alphaproteobacteria</taxon>
        <taxon>Rhodobacterales</taxon>
        <taxon>Paracoccaceae</taxon>
        <taxon>Tabrizicola</taxon>
    </lineage>
</organism>
<dbReference type="GO" id="GO:0004519">
    <property type="term" value="F:endonuclease activity"/>
    <property type="evidence" value="ECO:0007669"/>
    <property type="project" value="UniProtKB-KW"/>
</dbReference>
<keyword evidence="2" id="KW-0540">Nuclease</keyword>
<name>A0ABV7DPA8_9RHOB</name>
<dbReference type="RefSeq" id="WP_242070075.1">
    <property type="nucleotide sequence ID" value="NZ_JAEACP010000004.1"/>
</dbReference>
<feature type="domain" description="Endonuclease/exonuclease/phosphatase" evidence="1">
    <location>
        <begin position="4"/>
        <end position="320"/>
    </location>
</feature>
<comment type="caution">
    <text evidence="2">The sequence shown here is derived from an EMBL/GenBank/DDBJ whole genome shotgun (WGS) entry which is preliminary data.</text>
</comment>
<dbReference type="EMBL" id="JBHRSM010000001">
    <property type="protein sequence ID" value="MFC3084428.1"/>
    <property type="molecule type" value="Genomic_DNA"/>
</dbReference>
<dbReference type="InterPro" id="IPR036691">
    <property type="entry name" value="Endo/exonu/phosph_ase_sf"/>
</dbReference>
<keyword evidence="3" id="KW-1185">Reference proteome</keyword>
<dbReference type="Gene3D" id="3.60.10.10">
    <property type="entry name" value="Endonuclease/exonuclease/phosphatase"/>
    <property type="match status" value="1"/>
</dbReference>
<evidence type="ECO:0000259" key="1">
    <source>
        <dbReference type="Pfam" id="PF03372"/>
    </source>
</evidence>
<protein>
    <submittedName>
        <fullName evidence="2">Endonuclease/exonuclease/phosphatase family protein</fullName>
    </submittedName>
</protein>
<dbReference type="SUPFAM" id="SSF56219">
    <property type="entry name" value="DNase I-like"/>
    <property type="match status" value="1"/>
</dbReference>
<dbReference type="InterPro" id="IPR005135">
    <property type="entry name" value="Endo/exonuclease/phosphatase"/>
</dbReference>
<gene>
    <name evidence="2" type="ORF">ACFOD6_00070</name>
</gene>
<evidence type="ECO:0000313" key="2">
    <source>
        <dbReference type="EMBL" id="MFC3084428.1"/>
    </source>
</evidence>
<reference evidence="3" key="1">
    <citation type="journal article" date="2019" name="Int. J. Syst. Evol. Microbiol.">
        <title>The Global Catalogue of Microorganisms (GCM) 10K type strain sequencing project: providing services to taxonomists for standard genome sequencing and annotation.</title>
        <authorList>
            <consortium name="The Broad Institute Genomics Platform"/>
            <consortium name="The Broad Institute Genome Sequencing Center for Infectious Disease"/>
            <person name="Wu L."/>
            <person name="Ma J."/>
        </authorList>
    </citation>
    <scope>NUCLEOTIDE SEQUENCE [LARGE SCALE GENOMIC DNA]</scope>
    <source>
        <strain evidence="3">KCTC 62102</strain>
    </source>
</reference>
<keyword evidence="2" id="KW-0378">Hydrolase</keyword>
<accession>A0ABV7DPA8</accession>
<sequence>MRLATWNVALDREGPGLLVEDLAGGGSPQIAAIARVAVALDADVLLLTAVDYDRDGVALRLLAGRLAEAGAPYPHRFAFRPNTGTQTGFDVDGNGRIGDPRDAQGYGLYSGQGGMAILSRLPLDEGAARDHSAFLWRDLPGALLPEGDPALAGVQRLATTGFWDVPLVTGSGPLHLLAWHATPPVFDGPGDRNGRRNHDEAAFWRHYLDGALPMPPPDAPFVLLGDGNLDPADGDGRREGIAALLAHPALQDPLPKGSHGRAEPAHQGDPALDTVLYGDLGGLRLDYVLPSSRLRVMAAGVLWPAADDPLTADLAAASRHFPVWVDIDLVNP</sequence>